<evidence type="ECO:0000313" key="1">
    <source>
        <dbReference type="EMBL" id="KFO70804.1"/>
    </source>
</evidence>
<proteinExistence type="predicted"/>
<dbReference type="Proteomes" id="UP000053760">
    <property type="component" value="Unassembled WGS sequence"/>
</dbReference>
<gene>
    <name evidence="1" type="ORF">N303_15387</name>
</gene>
<feature type="non-terminal residue" evidence="1">
    <location>
        <position position="55"/>
    </location>
</feature>
<protein>
    <recommendedName>
        <fullName evidence="3">Nidogen G2 beta-barrel domain-containing protein</fullName>
    </recommendedName>
</protein>
<reference evidence="1 2" key="1">
    <citation type="submission" date="2014-04" db="EMBL/GenBank/DDBJ databases">
        <title>Genome evolution of avian class.</title>
        <authorList>
            <person name="Zhang G."/>
            <person name="Li C."/>
        </authorList>
    </citation>
    <scope>NUCLEOTIDE SEQUENCE [LARGE SCALE GENOMIC DNA]</scope>
    <source>
        <strain evidence="1">BGI_N303</strain>
    </source>
</reference>
<sequence>NGYKLQRGRFRLDIRKNFFTMRVVRHWNRLPREAVAAPSLEVFKARLDGVLGSLV</sequence>
<accession>A0A091FNW1</accession>
<keyword evidence="2" id="KW-1185">Reference proteome</keyword>
<feature type="non-terminal residue" evidence="1">
    <location>
        <position position="1"/>
    </location>
</feature>
<name>A0A091FNW1_CUCCA</name>
<dbReference type="AlphaFoldDB" id="A0A091FNW1"/>
<evidence type="ECO:0008006" key="3">
    <source>
        <dbReference type="Google" id="ProtNLM"/>
    </source>
</evidence>
<organism evidence="1 2">
    <name type="scientific">Cuculus canorus</name>
    <name type="common">Common cuckoo</name>
    <dbReference type="NCBI Taxonomy" id="55661"/>
    <lineage>
        <taxon>Eukaryota</taxon>
        <taxon>Metazoa</taxon>
        <taxon>Chordata</taxon>
        <taxon>Craniata</taxon>
        <taxon>Vertebrata</taxon>
        <taxon>Euteleostomi</taxon>
        <taxon>Archelosauria</taxon>
        <taxon>Archosauria</taxon>
        <taxon>Dinosauria</taxon>
        <taxon>Saurischia</taxon>
        <taxon>Theropoda</taxon>
        <taxon>Coelurosauria</taxon>
        <taxon>Aves</taxon>
        <taxon>Neognathae</taxon>
        <taxon>Neoaves</taxon>
        <taxon>Otidimorphae</taxon>
        <taxon>Cuculiformes</taxon>
        <taxon>Cuculidae</taxon>
        <taxon>Cuculus</taxon>
    </lineage>
</organism>
<evidence type="ECO:0000313" key="2">
    <source>
        <dbReference type="Proteomes" id="UP000053760"/>
    </source>
</evidence>
<dbReference type="EMBL" id="KL447199">
    <property type="protein sequence ID" value="KFO70804.1"/>
    <property type="molecule type" value="Genomic_DNA"/>
</dbReference>